<reference evidence="1 2" key="1">
    <citation type="submission" date="2023-01" db="EMBL/GenBank/DDBJ databases">
        <title>Analysis of 21 Apiospora genomes using comparative genomics revels a genus with tremendous synthesis potential of carbohydrate active enzymes and secondary metabolites.</title>
        <authorList>
            <person name="Sorensen T."/>
        </authorList>
    </citation>
    <scope>NUCLEOTIDE SEQUENCE [LARGE SCALE GENOMIC DNA]</scope>
    <source>
        <strain evidence="1 2">CBS 33761</strain>
    </source>
</reference>
<name>A0ABR1TFW6_9PEZI</name>
<keyword evidence="2" id="KW-1185">Reference proteome</keyword>
<dbReference type="Proteomes" id="UP001444661">
    <property type="component" value="Unassembled WGS sequence"/>
</dbReference>
<accession>A0ABR1TFW6</accession>
<organism evidence="1 2">
    <name type="scientific">Apiospora rasikravindrae</name>
    <dbReference type="NCBI Taxonomy" id="990691"/>
    <lineage>
        <taxon>Eukaryota</taxon>
        <taxon>Fungi</taxon>
        <taxon>Dikarya</taxon>
        <taxon>Ascomycota</taxon>
        <taxon>Pezizomycotina</taxon>
        <taxon>Sordariomycetes</taxon>
        <taxon>Xylariomycetidae</taxon>
        <taxon>Amphisphaeriales</taxon>
        <taxon>Apiosporaceae</taxon>
        <taxon>Apiospora</taxon>
    </lineage>
</organism>
<sequence>MPNTLCVLKNRMLCTEIPSRLPDFRVLHRVIRTNTFSHNIFKNDEERIRLQIIIYEIGTSRSSTTPPSRPECKDVPIYDEPEAHQFLERHLPPPRDEVRTASAPLQKEERLTWLEVAKYDGQARHLADRYVETRPAGFAPYTPDGYLGNRRNQSRALCATPRSDVADMIIVGGWLKHHCKTYRYVSRIPLLLGETKQETHKDCLLPLPPAPSPFNFSSRPFICSDDDDADGRIRRCVK</sequence>
<proteinExistence type="predicted"/>
<evidence type="ECO:0000313" key="2">
    <source>
        <dbReference type="Proteomes" id="UP001444661"/>
    </source>
</evidence>
<protein>
    <submittedName>
        <fullName evidence="1">Uncharacterized protein</fullName>
    </submittedName>
</protein>
<comment type="caution">
    <text evidence="1">The sequence shown here is derived from an EMBL/GenBank/DDBJ whole genome shotgun (WGS) entry which is preliminary data.</text>
</comment>
<dbReference type="EMBL" id="JAQQWK010000003">
    <property type="protein sequence ID" value="KAK8045512.1"/>
    <property type="molecule type" value="Genomic_DNA"/>
</dbReference>
<evidence type="ECO:0000313" key="1">
    <source>
        <dbReference type="EMBL" id="KAK8045512.1"/>
    </source>
</evidence>
<gene>
    <name evidence="1" type="ORF">PG993_005536</name>
</gene>